<name>A0A0N4Y358_NIPBR</name>
<reference evidence="4" key="1">
    <citation type="submission" date="2017-02" db="UniProtKB">
        <authorList>
            <consortium name="WormBaseParasite"/>
        </authorList>
    </citation>
    <scope>IDENTIFICATION</scope>
</reference>
<reference evidence="2 3" key="2">
    <citation type="submission" date="2018-11" db="EMBL/GenBank/DDBJ databases">
        <authorList>
            <consortium name="Pathogen Informatics"/>
        </authorList>
    </citation>
    <scope>NUCLEOTIDE SEQUENCE [LARGE SCALE GENOMIC DNA]</scope>
</reference>
<keyword evidence="3" id="KW-1185">Reference proteome</keyword>
<evidence type="ECO:0000313" key="4">
    <source>
        <dbReference type="WBParaSite" id="NBR_0001021501-mRNA-1"/>
    </source>
</evidence>
<evidence type="ECO:0000313" key="2">
    <source>
        <dbReference type="EMBL" id="VDL73805.1"/>
    </source>
</evidence>
<protein>
    <submittedName>
        <fullName evidence="2 4">Uncharacterized protein</fullName>
    </submittedName>
</protein>
<evidence type="ECO:0000256" key="1">
    <source>
        <dbReference type="SAM" id="MobiDB-lite"/>
    </source>
</evidence>
<proteinExistence type="predicted"/>
<gene>
    <name evidence="2" type="ORF">NBR_LOCUS10216</name>
</gene>
<evidence type="ECO:0000313" key="3">
    <source>
        <dbReference type="Proteomes" id="UP000271162"/>
    </source>
</evidence>
<feature type="region of interest" description="Disordered" evidence="1">
    <location>
        <begin position="62"/>
        <end position="94"/>
    </location>
</feature>
<organism evidence="4">
    <name type="scientific">Nippostrongylus brasiliensis</name>
    <name type="common">Rat hookworm</name>
    <dbReference type="NCBI Taxonomy" id="27835"/>
    <lineage>
        <taxon>Eukaryota</taxon>
        <taxon>Metazoa</taxon>
        <taxon>Ecdysozoa</taxon>
        <taxon>Nematoda</taxon>
        <taxon>Chromadorea</taxon>
        <taxon>Rhabditida</taxon>
        <taxon>Rhabditina</taxon>
        <taxon>Rhabditomorpha</taxon>
        <taxon>Strongyloidea</taxon>
        <taxon>Heligmosomidae</taxon>
        <taxon>Nippostrongylus</taxon>
    </lineage>
</organism>
<dbReference type="Proteomes" id="UP000271162">
    <property type="component" value="Unassembled WGS sequence"/>
</dbReference>
<dbReference type="AlphaFoldDB" id="A0A0N4Y358"/>
<dbReference type="EMBL" id="UYSL01020274">
    <property type="protein sequence ID" value="VDL73805.1"/>
    <property type="molecule type" value="Genomic_DNA"/>
</dbReference>
<dbReference type="WBParaSite" id="NBR_0001021501-mRNA-1">
    <property type="protein sequence ID" value="NBR_0001021501-mRNA-1"/>
    <property type="gene ID" value="NBR_0001021501"/>
</dbReference>
<accession>A0A0N4Y358</accession>
<sequence length="94" mass="10977">MNREKIQRRHLKKSFNLIVRRLRLEVSRGKMTSTVSTRQGCLTRAAGRLSTLLEEISAEQERRVEEGAHGAKELRKLIQEKRSELKKEEMSRTS</sequence>